<dbReference type="AlphaFoldDB" id="A0A1H7L6L7"/>
<dbReference type="EMBL" id="FOBB01000001">
    <property type="protein sequence ID" value="SEK94356.1"/>
    <property type="molecule type" value="Genomic_DNA"/>
</dbReference>
<reference evidence="2 3" key="1">
    <citation type="submission" date="2016-10" db="EMBL/GenBank/DDBJ databases">
        <authorList>
            <person name="de Groot N.N."/>
        </authorList>
    </citation>
    <scope>NUCLEOTIDE SEQUENCE [LARGE SCALE GENOMIC DNA]</scope>
    <source>
        <strain evidence="2 3">DSM 21039</strain>
    </source>
</reference>
<sequence>MKQQPDKGIKNNPSQQQPGTEQPDKKPATPGQQSPNKQDIPDDVPEREIKHTPANPQDGKQGQ</sequence>
<feature type="compositionally biased region" description="Polar residues" evidence="1">
    <location>
        <begin position="54"/>
        <end position="63"/>
    </location>
</feature>
<feature type="compositionally biased region" description="Polar residues" evidence="1">
    <location>
        <begin position="11"/>
        <end position="20"/>
    </location>
</feature>
<gene>
    <name evidence="2" type="ORF">SAMN04488505_1011183</name>
</gene>
<dbReference type="RefSeq" id="WP_143080920.1">
    <property type="nucleotide sequence ID" value="NZ_FOBB01000001.1"/>
</dbReference>
<proteinExistence type="predicted"/>
<accession>A0A1H7L6L7</accession>
<organism evidence="2 3">
    <name type="scientific">Chitinophaga rupis</name>
    <dbReference type="NCBI Taxonomy" id="573321"/>
    <lineage>
        <taxon>Bacteria</taxon>
        <taxon>Pseudomonadati</taxon>
        <taxon>Bacteroidota</taxon>
        <taxon>Chitinophagia</taxon>
        <taxon>Chitinophagales</taxon>
        <taxon>Chitinophagaceae</taxon>
        <taxon>Chitinophaga</taxon>
    </lineage>
</organism>
<name>A0A1H7L6L7_9BACT</name>
<feature type="region of interest" description="Disordered" evidence="1">
    <location>
        <begin position="1"/>
        <end position="63"/>
    </location>
</feature>
<evidence type="ECO:0000256" key="1">
    <source>
        <dbReference type="SAM" id="MobiDB-lite"/>
    </source>
</evidence>
<protein>
    <submittedName>
        <fullName evidence="2">Uncharacterized protein</fullName>
    </submittedName>
</protein>
<keyword evidence="3" id="KW-1185">Reference proteome</keyword>
<evidence type="ECO:0000313" key="2">
    <source>
        <dbReference type="EMBL" id="SEK94356.1"/>
    </source>
</evidence>
<dbReference type="STRING" id="573321.SAMN04488505_1011183"/>
<dbReference type="Proteomes" id="UP000198984">
    <property type="component" value="Unassembled WGS sequence"/>
</dbReference>
<evidence type="ECO:0000313" key="3">
    <source>
        <dbReference type="Proteomes" id="UP000198984"/>
    </source>
</evidence>